<evidence type="ECO:0000259" key="15">
    <source>
        <dbReference type="Pfam" id="PF00732"/>
    </source>
</evidence>
<reference evidence="18 19" key="1">
    <citation type="submission" date="2023-12" db="EMBL/GenBank/DDBJ databases">
        <title>A high-quality genome assembly for Dillenia turbinata (Dilleniales).</title>
        <authorList>
            <person name="Chanderbali A."/>
        </authorList>
    </citation>
    <scope>NUCLEOTIDE SEQUENCE [LARGE SCALE GENOMIC DNA]</scope>
    <source>
        <strain evidence="18">LSX21</strain>
        <tissue evidence="18">Leaf</tissue>
    </source>
</reference>
<feature type="binding site" evidence="14">
    <location>
        <begin position="238"/>
        <end position="253"/>
    </location>
    <ligand>
        <name>FAD</name>
        <dbReference type="ChEBI" id="CHEBI:57692"/>
    </ligand>
</feature>
<sequence>MGRECHPLLRGGRRESKYSHGLSQSEMRSLGAICEAFLPPLPTDQLFHQSLESQHNQSLHQFYKASGAQHPIPDEVAEIMVERGLPEAVILVRVVLWLLSTRLGTLLLCGFLCFAKNWPLCMCDFPNMSLEKRELVLQRWLRHSLFTPIRLAFVFIKFLSLYAFFSQVGENSNSPTWEAIGYHADTRENPPIHQKERPLQKGIAETIYETDSTLVQSLRKKGLEVTEDAGQNLYKIKCDAVIVGSGCGGGVAAAVLASSGLKVIVIEKGNYYTWSDYSSLEGPSMRQLYESGGIMTTVDGKMMIFAGSTVGGGSAVNWSACINTPDHVLREWAEDHKIPLFQSTKYFSAMDAVRKRLGVTDKCINEGFQNQILRKGCQNLGLKVDFVPRNSSENHYCGSCCYGCRTGEKQGTDSTWMVDAVNCGAVIITGCKAEKFVLEKNTKGKVRKLKCTGVLAKSFNDNIKRKLQFEAKITVSACGSLLSPPLMIRSGLKNPNIGRNLHLHPVLLAWGHFPNSDKEVSGNNYEGGIITSIHKVISEDSGMKAIVQAPALGPAAFAALNPWVSGLDIKERMSKFARTAHLFTLVRDKGSGEVKVEGRISYNFDQIDKDNLKAGLRTALRILIAAGAVEVGTHRSDGLRIKSKGIREDELEEFLDGINADGGAMSNDENWTIYCSAHQLGSCRMGVNEKEGAVDENGESWEAESLYVCDGSVLPTAVGVNPMITIQSTAYCISNKIVESLE</sequence>
<feature type="domain" description="Glucose-methanol-choline oxidoreductase C-terminal" evidence="17">
    <location>
        <begin position="599"/>
        <end position="730"/>
    </location>
</feature>
<dbReference type="PANTHER" id="PTHR46056">
    <property type="entry name" value="LONG-CHAIN-ALCOHOL OXIDASE"/>
    <property type="match status" value="1"/>
</dbReference>
<evidence type="ECO:0000256" key="9">
    <source>
        <dbReference type="ARBA" id="ARBA00022989"/>
    </source>
</evidence>
<keyword evidence="7" id="KW-0812">Transmembrane</keyword>
<evidence type="ECO:0000256" key="5">
    <source>
        <dbReference type="ARBA" id="ARBA00013125"/>
    </source>
</evidence>
<comment type="function">
    <text evidence="2 12">Long-chain fatty alcohol oxidase involved in the omega-oxidation pathway of lipid degradation.</text>
</comment>
<dbReference type="EC" id="1.1.3.20" evidence="5 12"/>
<dbReference type="Pfam" id="PF00890">
    <property type="entry name" value="FAD_binding_2"/>
    <property type="match status" value="1"/>
</dbReference>
<feature type="domain" description="FAD-dependent oxidoreductase 2 FAD-binding" evidence="16">
    <location>
        <begin position="239"/>
        <end position="271"/>
    </location>
</feature>
<evidence type="ECO:0000256" key="10">
    <source>
        <dbReference type="ARBA" id="ARBA00023002"/>
    </source>
</evidence>
<dbReference type="SUPFAM" id="SSF51905">
    <property type="entry name" value="FAD/NAD(P)-binding domain"/>
    <property type="match status" value="1"/>
</dbReference>
<evidence type="ECO:0000256" key="14">
    <source>
        <dbReference type="PIRSR" id="PIRSR028937-2"/>
    </source>
</evidence>
<protein>
    <recommendedName>
        <fullName evidence="5 12">Long-chain-alcohol oxidase</fullName>
        <ecNumber evidence="5 12">1.1.3.20</ecNumber>
    </recommendedName>
</protein>
<dbReference type="InterPro" id="IPR012400">
    <property type="entry name" value="Long_Oxdase"/>
</dbReference>
<evidence type="ECO:0000259" key="17">
    <source>
        <dbReference type="Pfam" id="PF05199"/>
    </source>
</evidence>
<comment type="similarity">
    <text evidence="4 12">Belongs to the GMC oxidoreductase family.</text>
</comment>
<dbReference type="GO" id="GO:0046577">
    <property type="term" value="F:long-chain-alcohol oxidase activity"/>
    <property type="evidence" value="ECO:0007669"/>
    <property type="project" value="UniProtKB-EC"/>
</dbReference>
<keyword evidence="8 14" id="KW-0274">FAD</keyword>
<dbReference type="AlphaFoldDB" id="A0AAN8UQJ8"/>
<evidence type="ECO:0000256" key="6">
    <source>
        <dbReference type="ARBA" id="ARBA00022630"/>
    </source>
</evidence>
<evidence type="ECO:0000256" key="3">
    <source>
        <dbReference type="ARBA" id="ARBA00004370"/>
    </source>
</evidence>
<evidence type="ECO:0000313" key="19">
    <source>
        <dbReference type="Proteomes" id="UP001370490"/>
    </source>
</evidence>
<dbReference type="PANTHER" id="PTHR46056:SF10">
    <property type="entry name" value="LONG-CHAIN-ALCOHOL OXIDASE FAO3"/>
    <property type="match status" value="1"/>
</dbReference>
<dbReference type="Pfam" id="PF05199">
    <property type="entry name" value="GMC_oxred_C"/>
    <property type="match status" value="1"/>
</dbReference>
<evidence type="ECO:0000313" key="18">
    <source>
        <dbReference type="EMBL" id="KAK6914112.1"/>
    </source>
</evidence>
<dbReference type="Proteomes" id="UP001370490">
    <property type="component" value="Unassembled WGS sequence"/>
</dbReference>
<evidence type="ECO:0000256" key="4">
    <source>
        <dbReference type="ARBA" id="ARBA00010790"/>
    </source>
</evidence>
<evidence type="ECO:0000256" key="8">
    <source>
        <dbReference type="ARBA" id="ARBA00022827"/>
    </source>
</evidence>
<evidence type="ECO:0000259" key="16">
    <source>
        <dbReference type="Pfam" id="PF00890"/>
    </source>
</evidence>
<comment type="catalytic activity">
    <reaction evidence="1 12">
        <text>a long-chain primary fatty alcohol + O2 = a long-chain fatty aldehyde + H2O2</text>
        <dbReference type="Rhea" id="RHEA:22756"/>
        <dbReference type="ChEBI" id="CHEBI:15379"/>
        <dbReference type="ChEBI" id="CHEBI:16240"/>
        <dbReference type="ChEBI" id="CHEBI:17176"/>
        <dbReference type="ChEBI" id="CHEBI:77396"/>
        <dbReference type="EC" id="1.1.3.20"/>
    </reaction>
</comment>
<dbReference type="EMBL" id="JBAMMX010000026">
    <property type="protein sequence ID" value="KAK6914112.1"/>
    <property type="molecule type" value="Genomic_DNA"/>
</dbReference>
<keyword evidence="6" id="KW-0285">Flavoprotein</keyword>
<dbReference type="InterPro" id="IPR036188">
    <property type="entry name" value="FAD/NAD-bd_sf"/>
</dbReference>
<name>A0AAN8UQJ8_9MAGN</name>
<dbReference type="GO" id="GO:0050660">
    <property type="term" value="F:flavin adenine dinucleotide binding"/>
    <property type="evidence" value="ECO:0007669"/>
    <property type="project" value="InterPro"/>
</dbReference>
<accession>A0AAN8UQJ8</accession>
<gene>
    <name evidence="18" type="ORF">RJ641_021433</name>
</gene>
<evidence type="ECO:0000256" key="7">
    <source>
        <dbReference type="ARBA" id="ARBA00022692"/>
    </source>
</evidence>
<dbReference type="Gene3D" id="3.50.50.60">
    <property type="entry name" value="FAD/NAD(P)-binding domain"/>
    <property type="match status" value="2"/>
</dbReference>
<evidence type="ECO:0000256" key="2">
    <source>
        <dbReference type="ARBA" id="ARBA00003842"/>
    </source>
</evidence>
<keyword evidence="9" id="KW-1133">Transmembrane helix</keyword>
<dbReference type="InterPro" id="IPR007867">
    <property type="entry name" value="GMC_OxRtase_C"/>
</dbReference>
<feature type="active site" description="Proton acceptor" evidence="13">
    <location>
        <position position="678"/>
    </location>
</feature>
<keyword evidence="19" id="KW-1185">Reference proteome</keyword>
<evidence type="ECO:0000256" key="11">
    <source>
        <dbReference type="ARBA" id="ARBA00023136"/>
    </source>
</evidence>
<evidence type="ECO:0000256" key="1">
    <source>
        <dbReference type="ARBA" id="ARBA00000920"/>
    </source>
</evidence>
<dbReference type="InterPro" id="IPR000172">
    <property type="entry name" value="GMC_OxRdtase_N"/>
</dbReference>
<keyword evidence="11 12" id="KW-0472">Membrane</keyword>
<feature type="domain" description="Glucose-methanol-choline oxidoreductase N-terminal" evidence="15">
    <location>
        <begin position="285"/>
        <end position="506"/>
    </location>
</feature>
<dbReference type="InterPro" id="IPR003953">
    <property type="entry name" value="FAD-dep_OxRdtase_2_FAD-bd"/>
</dbReference>
<dbReference type="Pfam" id="PF00732">
    <property type="entry name" value="GMC_oxred_N"/>
    <property type="match status" value="1"/>
</dbReference>
<dbReference type="GO" id="GO:0016020">
    <property type="term" value="C:membrane"/>
    <property type="evidence" value="ECO:0007669"/>
    <property type="project" value="UniProtKB-SubCell"/>
</dbReference>
<comment type="caution">
    <text evidence="18">The sequence shown here is derived from an EMBL/GenBank/DDBJ whole genome shotgun (WGS) entry which is preliminary data.</text>
</comment>
<dbReference type="PIRSF" id="PIRSF028937">
    <property type="entry name" value="Lg_Ch_AO"/>
    <property type="match status" value="1"/>
</dbReference>
<proteinExistence type="inferred from homology"/>
<evidence type="ECO:0000256" key="12">
    <source>
        <dbReference type="PIRNR" id="PIRNR028937"/>
    </source>
</evidence>
<comment type="subcellular location">
    <subcellularLocation>
        <location evidence="3 12">Membrane</location>
    </subcellularLocation>
</comment>
<organism evidence="18 19">
    <name type="scientific">Dillenia turbinata</name>
    <dbReference type="NCBI Taxonomy" id="194707"/>
    <lineage>
        <taxon>Eukaryota</taxon>
        <taxon>Viridiplantae</taxon>
        <taxon>Streptophyta</taxon>
        <taxon>Embryophyta</taxon>
        <taxon>Tracheophyta</taxon>
        <taxon>Spermatophyta</taxon>
        <taxon>Magnoliopsida</taxon>
        <taxon>eudicotyledons</taxon>
        <taxon>Gunneridae</taxon>
        <taxon>Pentapetalae</taxon>
        <taxon>Dilleniales</taxon>
        <taxon>Dilleniaceae</taxon>
        <taxon>Dillenia</taxon>
    </lineage>
</organism>
<evidence type="ECO:0000256" key="13">
    <source>
        <dbReference type="PIRSR" id="PIRSR028937-1"/>
    </source>
</evidence>
<keyword evidence="10 12" id="KW-0560">Oxidoreductase</keyword>